<sequence length="165" mass="19328">MACSVLRFENGGCRARTAYVLDFSGKSKRTAFMHLFFCRHRNMADYKVLYFPLQRLFISCDKIQLQHSHGCFCGNEILYNYLFRSKKYTCFYSGIHESFRSSHNKPVFGERAVRYQAFCFLTESDDHALFCAGNGYFHSGGRICEKVFPVMYPRKWFFVCAAEDI</sequence>
<protein>
    <submittedName>
        <fullName evidence="1">Uncharacterized protein</fullName>
    </submittedName>
</protein>
<accession>A0A645A8D6</accession>
<proteinExistence type="predicted"/>
<dbReference type="AlphaFoldDB" id="A0A645A8D6"/>
<gene>
    <name evidence="1" type="ORF">SDC9_93831</name>
</gene>
<comment type="caution">
    <text evidence="1">The sequence shown here is derived from an EMBL/GenBank/DDBJ whole genome shotgun (WGS) entry which is preliminary data.</text>
</comment>
<name>A0A645A8D6_9ZZZZ</name>
<dbReference type="EMBL" id="VSSQ01011548">
    <property type="protein sequence ID" value="MPM47123.1"/>
    <property type="molecule type" value="Genomic_DNA"/>
</dbReference>
<evidence type="ECO:0000313" key="1">
    <source>
        <dbReference type="EMBL" id="MPM47123.1"/>
    </source>
</evidence>
<reference evidence="1" key="1">
    <citation type="submission" date="2019-08" db="EMBL/GenBank/DDBJ databases">
        <authorList>
            <person name="Kucharzyk K."/>
            <person name="Murdoch R.W."/>
            <person name="Higgins S."/>
            <person name="Loffler F."/>
        </authorList>
    </citation>
    <scope>NUCLEOTIDE SEQUENCE</scope>
</reference>
<organism evidence="1">
    <name type="scientific">bioreactor metagenome</name>
    <dbReference type="NCBI Taxonomy" id="1076179"/>
    <lineage>
        <taxon>unclassified sequences</taxon>
        <taxon>metagenomes</taxon>
        <taxon>ecological metagenomes</taxon>
    </lineage>
</organism>